<sequence length="198" mass="22215">MERKTTTTTRGQSGDASALEETVAVFKADPHGIKNLHDTASRRYGVFCRRRTADLYTTFFALIGEEDLSWCGEATYVPSFLANVPWPGKTNERPVSGGRSTKSKKMHGLVRYAYKGNAIEECRKDGKEHGLRITCTVMGDLWIRLYKNGQRLAQIVLHADLSVQSAIDGGGLKKLRQHMHLVRDCFVQEEVKGEEGKR</sequence>
<reference evidence="1" key="1">
    <citation type="submission" date="2021-01" db="EMBL/GenBank/DDBJ databases">
        <authorList>
            <person name="Corre E."/>
            <person name="Pelletier E."/>
            <person name="Niang G."/>
            <person name="Scheremetjew M."/>
            <person name="Finn R."/>
            <person name="Kale V."/>
            <person name="Holt S."/>
            <person name="Cochrane G."/>
            <person name="Meng A."/>
            <person name="Brown T."/>
            <person name="Cohen L."/>
        </authorList>
    </citation>
    <scope>NUCLEOTIDE SEQUENCE</scope>
    <source>
        <strain evidence="1">CCMP622</strain>
    </source>
</reference>
<gene>
    <name evidence="1" type="ORF">LSP00402_LOCUS16595</name>
</gene>
<accession>A0A7S2XED1</accession>
<protein>
    <submittedName>
        <fullName evidence="1">Uncharacterized protein</fullName>
    </submittedName>
</protein>
<evidence type="ECO:0000313" key="1">
    <source>
        <dbReference type="EMBL" id="CAD9772605.1"/>
    </source>
</evidence>
<organism evidence="1">
    <name type="scientific">Lotharella oceanica</name>
    <dbReference type="NCBI Taxonomy" id="641309"/>
    <lineage>
        <taxon>Eukaryota</taxon>
        <taxon>Sar</taxon>
        <taxon>Rhizaria</taxon>
        <taxon>Cercozoa</taxon>
        <taxon>Chlorarachniophyceae</taxon>
        <taxon>Lotharella</taxon>
    </lineage>
</organism>
<dbReference type="AlphaFoldDB" id="A0A7S2XED1"/>
<proteinExistence type="predicted"/>
<dbReference type="EMBL" id="HBHP01026799">
    <property type="protein sequence ID" value="CAD9772605.1"/>
    <property type="molecule type" value="Transcribed_RNA"/>
</dbReference>
<name>A0A7S2XED1_9EUKA</name>